<feature type="non-terminal residue" evidence="4">
    <location>
        <position position="1"/>
    </location>
</feature>
<organism evidence="4 5">
    <name type="scientific">Rotaria sordida</name>
    <dbReference type="NCBI Taxonomy" id="392033"/>
    <lineage>
        <taxon>Eukaryota</taxon>
        <taxon>Metazoa</taxon>
        <taxon>Spiralia</taxon>
        <taxon>Gnathifera</taxon>
        <taxon>Rotifera</taxon>
        <taxon>Eurotatoria</taxon>
        <taxon>Bdelloidea</taxon>
        <taxon>Philodinida</taxon>
        <taxon>Philodinidae</taxon>
        <taxon>Rotaria</taxon>
    </lineage>
</organism>
<evidence type="ECO:0000313" key="5">
    <source>
        <dbReference type="Proteomes" id="UP000663836"/>
    </source>
</evidence>
<evidence type="ECO:0000313" key="4">
    <source>
        <dbReference type="EMBL" id="CAF4367850.1"/>
    </source>
</evidence>
<dbReference type="GO" id="GO:0005829">
    <property type="term" value="C:cytosol"/>
    <property type="evidence" value="ECO:0007669"/>
    <property type="project" value="TreeGrafter"/>
</dbReference>
<sequence>MSSNNSSTAGTVIKCKAAVAWSAKSPLKIEEVEVSPPGKGEVRMKNLFTAL</sequence>
<dbReference type="EMBL" id="CAJOBD010056221">
    <property type="protein sequence ID" value="CAF4367850.1"/>
    <property type="molecule type" value="Genomic_DNA"/>
</dbReference>
<comment type="caution">
    <text evidence="4">The sequence shown here is derived from an EMBL/GenBank/DDBJ whole genome shotgun (WGS) entry which is preliminary data.</text>
</comment>
<dbReference type="GO" id="GO:0051903">
    <property type="term" value="F:S-(hydroxymethyl)glutathione dehydrogenase [NAD(P)+] activity"/>
    <property type="evidence" value="ECO:0007669"/>
    <property type="project" value="TreeGrafter"/>
</dbReference>
<keyword evidence="1" id="KW-0479">Metal-binding</keyword>
<evidence type="ECO:0000256" key="1">
    <source>
        <dbReference type="ARBA" id="ARBA00022723"/>
    </source>
</evidence>
<keyword evidence="2" id="KW-0862">Zinc</keyword>
<evidence type="ECO:0000256" key="2">
    <source>
        <dbReference type="ARBA" id="ARBA00022833"/>
    </source>
</evidence>
<protein>
    <submittedName>
        <fullName evidence="4">Uncharacterized protein</fullName>
    </submittedName>
</protein>
<dbReference type="GO" id="GO:0046294">
    <property type="term" value="P:formaldehyde catabolic process"/>
    <property type="evidence" value="ECO:0007669"/>
    <property type="project" value="TreeGrafter"/>
</dbReference>
<proteinExistence type="predicted"/>
<dbReference type="AlphaFoldDB" id="A0A820M3T4"/>
<dbReference type="GO" id="GO:0008270">
    <property type="term" value="F:zinc ion binding"/>
    <property type="evidence" value="ECO:0007669"/>
    <property type="project" value="TreeGrafter"/>
</dbReference>
<evidence type="ECO:0000256" key="3">
    <source>
        <dbReference type="ARBA" id="ARBA00023027"/>
    </source>
</evidence>
<keyword evidence="3" id="KW-0520">NAD</keyword>
<gene>
    <name evidence="4" type="ORF">JBS370_LOCUS42438</name>
</gene>
<accession>A0A820M3T4</accession>
<dbReference type="Proteomes" id="UP000663836">
    <property type="component" value="Unassembled WGS sequence"/>
</dbReference>
<dbReference type="PANTHER" id="PTHR43880:SF12">
    <property type="entry name" value="ALCOHOL DEHYDROGENASE CLASS-3"/>
    <property type="match status" value="1"/>
</dbReference>
<dbReference type="SUPFAM" id="SSF50129">
    <property type="entry name" value="GroES-like"/>
    <property type="match status" value="1"/>
</dbReference>
<name>A0A820M3T4_9BILA</name>
<dbReference type="PANTHER" id="PTHR43880">
    <property type="entry name" value="ALCOHOL DEHYDROGENASE"/>
    <property type="match status" value="1"/>
</dbReference>
<reference evidence="4" key="1">
    <citation type="submission" date="2021-02" db="EMBL/GenBank/DDBJ databases">
        <authorList>
            <person name="Nowell W R."/>
        </authorList>
    </citation>
    <scope>NUCLEOTIDE SEQUENCE</scope>
</reference>
<dbReference type="Gene3D" id="3.90.180.10">
    <property type="entry name" value="Medium-chain alcohol dehydrogenases, catalytic domain"/>
    <property type="match status" value="1"/>
</dbReference>
<dbReference type="InterPro" id="IPR011032">
    <property type="entry name" value="GroES-like_sf"/>
</dbReference>